<dbReference type="SMART" id="SM00387">
    <property type="entry name" value="HATPase_c"/>
    <property type="match status" value="1"/>
</dbReference>
<dbReference type="CDD" id="cd00156">
    <property type="entry name" value="REC"/>
    <property type="match status" value="1"/>
</dbReference>
<dbReference type="SUPFAM" id="SSF55874">
    <property type="entry name" value="ATPase domain of HSP90 chaperone/DNA topoisomerase II/histidine kinase"/>
    <property type="match status" value="1"/>
</dbReference>
<dbReference type="GO" id="GO:0007234">
    <property type="term" value="P:osmosensory signaling via phosphorelay pathway"/>
    <property type="evidence" value="ECO:0007669"/>
    <property type="project" value="TreeGrafter"/>
</dbReference>
<evidence type="ECO:0000256" key="1">
    <source>
        <dbReference type="ARBA" id="ARBA00000085"/>
    </source>
</evidence>
<dbReference type="InterPro" id="IPR050351">
    <property type="entry name" value="BphY/WalK/GraS-like"/>
</dbReference>
<feature type="domain" description="Histidine kinase" evidence="7">
    <location>
        <begin position="154"/>
        <end position="370"/>
    </location>
</feature>
<dbReference type="Pfam" id="PF02518">
    <property type="entry name" value="HATPase_c"/>
    <property type="match status" value="1"/>
</dbReference>
<dbReference type="InterPro" id="IPR036097">
    <property type="entry name" value="HisK_dim/P_sf"/>
</dbReference>
<dbReference type="InterPro" id="IPR004358">
    <property type="entry name" value="Sig_transdc_His_kin-like_C"/>
</dbReference>
<proteinExistence type="predicted"/>
<accession>A0A1V1PBU4</accession>
<dbReference type="InterPro" id="IPR003661">
    <property type="entry name" value="HisK_dim/P_dom"/>
</dbReference>
<dbReference type="Gene3D" id="1.10.287.130">
    <property type="match status" value="1"/>
</dbReference>
<dbReference type="Gene3D" id="3.30.565.10">
    <property type="entry name" value="Histidine kinase-like ATPase, C-terminal domain"/>
    <property type="match status" value="1"/>
</dbReference>
<evidence type="ECO:0000256" key="2">
    <source>
        <dbReference type="ARBA" id="ARBA00012438"/>
    </source>
</evidence>
<comment type="catalytic activity">
    <reaction evidence="1">
        <text>ATP + protein L-histidine = ADP + protein N-phospho-L-histidine.</text>
        <dbReference type="EC" id="2.7.13.3"/>
    </reaction>
</comment>
<dbReference type="GO" id="GO:0000155">
    <property type="term" value="F:phosphorelay sensor kinase activity"/>
    <property type="evidence" value="ECO:0007669"/>
    <property type="project" value="InterPro"/>
</dbReference>
<dbReference type="CDD" id="cd00082">
    <property type="entry name" value="HisKA"/>
    <property type="match status" value="1"/>
</dbReference>
<dbReference type="GO" id="GO:0000156">
    <property type="term" value="F:phosphorelay response regulator activity"/>
    <property type="evidence" value="ECO:0007669"/>
    <property type="project" value="TreeGrafter"/>
</dbReference>
<evidence type="ECO:0000259" key="7">
    <source>
        <dbReference type="PROSITE" id="PS50109"/>
    </source>
</evidence>
<feature type="modified residue" description="4-aspartylphosphate" evidence="6">
    <location>
        <position position="59"/>
    </location>
</feature>
<keyword evidence="4" id="KW-0808">Transferase</keyword>
<protein>
    <recommendedName>
        <fullName evidence="2">histidine kinase</fullName>
        <ecNumber evidence="2">2.7.13.3</ecNumber>
    </recommendedName>
</protein>
<sequence>MEKKATHVLIIDDNYDDAKKYQEMLSTMTSPYTTNEHVSTLIKAFSRLKKGGVDLILLDLFLPESKSIKTLNKTHDRFSTIPIIALTRFGDEDTGVKAVGEGAMDYLVKGDITKNAFIRSIRYSLERHRVEDAERKIAEKLRHANAELEGFTYSVSHDLRAPLRSIIGFSEIIDKRYRDRKLDEKGQHYLNNIIQAGKQMGMLIDDLLDYSRVGQGGLSVESVDLNELFSKIIKGLTSKISETKGTIHVPDDLPVIKSNATLVTQIFSNLLSNALTFHHQDIPPVIELTHEDLSHYWSITVSDNGIGIPTEHHERIFKVFQRLHTQDEYVGTGIGLSIVKKAIQHMGGNISLDSTPGKGTSFTIKFPKKPKV</sequence>
<dbReference type="SMART" id="SM00448">
    <property type="entry name" value="REC"/>
    <property type="match status" value="1"/>
</dbReference>
<dbReference type="InterPro" id="IPR005467">
    <property type="entry name" value="His_kinase_dom"/>
</dbReference>
<dbReference type="SUPFAM" id="SSF52172">
    <property type="entry name" value="CheY-like"/>
    <property type="match status" value="1"/>
</dbReference>
<dbReference type="PANTHER" id="PTHR42878:SF15">
    <property type="entry name" value="BACTERIOPHYTOCHROME"/>
    <property type="match status" value="1"/>
</dbReference>
<dbReference type="PROSITE" id="PS50110">
    <property type="entry name" value="RESPONSE_REGULATORY"/>
    <property type="match status" value="1"/>
</dbReference>
<keyword evidence="5" id="KW-0418">Kinase</keyword>
<dbReference type="Pfam" id="PF00072">
    <property type="entry name" value="Response_reg"/>
    <property type="match status" value="1"/>
</dbReference>
<dbReference type="InterPro" id="IPR036890">
    <property type="entry name" value="HATPase_C_sf"/>
</dbReference>
<dbReference type="SUPFAM" id="SSF47384">
    <property type="entry name" value="Homodimeric domain of signal transducing histidine kinase"/>
    <property type="match status" value="1"/>
</dbReference>
<dbReference type="FunFam" id="3.30.565.10:FF:000006">
    <property type="entry name" value="Sensor histidine kinase WalK"/>
    <property type="match status" value="1"/>
</dbReference>
<dbReference type="GO" id="GO:0030295">
    <property type="term" value="F:protein kinase activator activity"/>
    <property type="evidence" value="ECO:0007669"/>
    <property type="project" value="TreeGrafter"/>
</dbReference>
<dbReference type="Pfam" id="PF00512">
    <property type="entry name" value="HisKA"/>
    <property type="match status" value="1"/>
</dbReference>
<organism evidence="9 10">
    <name type="scientific">Candidatus Magnetoglobus multicellularis str. Araruama</name>
    <dbReference type="NCBI Taxonomy" id="890399"/>
    <lineage>
        <taxon>Bacteria</taxon>
        <taxon>Pseudomonadati</taxon>
        <taxon>Thermodesulfobacteriota</taxon>
        <taxon>Desulfobacteria</taxon>
        <taxon>Desulfobacterales</taxon>
        <taxon>Desulfobacteraceae</taxon>
        <taxon>Candidatus Magnetoglobus</taxon>
    </lineage>
</organism>
<dbReference type="PANTHER" id="PTHR42878">
    <property type="entry name" value="TWO-COMPONENT HISTIDINE KINASE"/>
    <property type="match status" value="1"/>
</dbReference>
<dbReference type="InterPro" id="IPR011006">
    <property type="entry name" value="CheY-like_superfamily"/>
</dbReference>
<gene>
    <name evidence="9" type="ORF">OMM_01927</name>
</gene>
<dbReference type="InterPro" id="IPR003594">
    <property type="entry name" value="HATPase_dom"/>
</dbReference>
<comment type="caution">
    <text evidence="9">The sequence shown here is derived from an EMBL/GenBank/DDBJ whole genome shotgun (WGS) entry which is preliminary data.</text>
</comment>
<keyword evidence="3 6" id="KW-0597">Phosphoprotein</keyword>
<dbReference type="Proteomes" id="UP000189670">
    <property type="component" value="Unassembled WGS sequence"/>
</dbReference>
<dbReference type="EMBL" id="ATBP01000177">
    <property type="protein sequence ID" value="ETR72165.1"/>
    <property type="molecule type" value="Genomic_DNA"/>
</dbReference>
<evidence type="ECO:0000259" key="8">
    <source>
        <dbReference type="PROSITE" id="PS50110"/>
    </source>
</evidence>
<reference evidence="10" key="1">
    <citation type="submission" date="2012-11" db="EMBL/GenBank/DDBJ databases">
        <authorList>
            <person name="Lucero-Rivera Y.E."/>
            <person name="Tovar-Ramirez D."/>
        </authorList>
    </citation>
    <scope>NUCLEOTIDE SEQUENCE [LARGE SCALE GENOMIC DNA]</scope>
    <source>
        <strain evidence="10">Araruama</strain>
    </source>
</reference>
<dbReference type="Gene3D" id="3.40.50.2300">
    <property type="match status" value="1"/>
</dbReference>
<evidence type="ECO:0000313" key="10">
    <source>
        <dbReference type="Proteomes" id="UP000189670"/>
    </source>
</evidence>
<evidence type="ECO:0000256" key="3">
    <source>
        <dbReference type="ARBA" id="ARBA00022553"/>
    </source>
</evidence>
<dbReference type="PROSITE" id="PS50109">
    <property type="entry name" value="HIS_KIN"/>
    <property type="match status" value="1"/>
</dbReference>
<feature type="domain" description="Response regulatory" evidence="8">
    <location>
        <begin position="7"/>
        <end position="124"/>
    </location>
</feature>
<evidence type="ECO:0000256" key="4">
    <source>
        <dbReference type="ARBA" id="ARBA00022679"/>
    </source>
</evidence>
<evidence type="ECO:0000313" key="9">
    <source>
        <dbReference type="EMBL" id="ETR72165.1"/>
    </source>
</evidence>
<dbReference type="PRINTS" id="PR00344">
    <property type="entry name" value="BCTRLSENSOR"/>
</dbReference>
<dbReference type="EC" id="2.7.13.3" evidence="2"/>
<dbReference type="InterPro" id="IPR001789">
    <property type="entry name" value="Sig_transdc_resp-reg_receiver"/>
</dbReference>
<evidence type="ECO:0000256" key="5">
    <source>
        <dbReference type="ARBA" id="ARBA00022777"/>
    </source>
</evidence>
<name>A0A1V1PBU4_9BACT</name>
<evidence type="ECO:0000256" key="6">
    <source>
        <dbReference type="PROSITE-ProRule" id="PRU00169"/>
    </source>
</evidence>
<dbReference type="SMART" id="SM00388">
    <property type="entry name" value="HisKA"/>
    <property type="match status" value="1"/>
</dbReference>
<dbReference type="AlphaFoldDB" id="A0A1V1PBU4"/>